<proteinExistence type="predicted"/>
<protein>
    <recommendedName>
        <fullName evidence="4">SPW repeat-containing protein</fullName>
    </recommendedName>
</protein>
<gene>
    <name evidence="2" type="ORF">WDS16_00730</name>
</gene>
<sequence>MQTTHTNARSPRITNSIWSNIAAVAAAVTGVLAFTGAIGLIGGGTDLGTEVPQRLPWNSIVLAGVALALVVGVPTTAAALALWSAIPRASLITMTAGVLLIVWIVGQIAVIREFSILQVVFGLVGVLLAAVGWHLSRSRTTEDVGNG</sequence>
<name>A0ABZ2PJ35_9NOCA</name>
<evidence type="ECO:0008006" key="4">
    <source>
        <dbReference type="Google" id="ProtNLM"/>
    </source>
</evidence>
<feature type="transmembrane region" description="Helical" evidence="1">
    <location>
        <begin position="90"/>
        <end position="110"/>
    </location>
</feature>
<keyword evidence="3" id="KW-1185">Reference proteome</keyword>
<dbReference type="RefSeq" id="WP_338889751.1">
    <property type="nucleotide sequence ID" value="NZ_CP147846.1"/>
</dbReference>
<accession>A0ABZ2PJ35</accession>
<evidence type="ECO:0000256" key="1">
    <source>
        <dbReference type="SAM" id="Phobius"/>
    </source>
</evidence>
<evidence type="ECO:0000313" key="3">
    <source>
        <dbReference type="Proteomes" id="UP001432000"/>
    </source>
</evidence>
<feature type="transmembrane region" description="Helical" evidence="1">
    <location>
        <begin position="61"/>
        <end position="83"/>
    </location>
</feature>
<keyword evidence="1" id="KW-0812">Transmembrane</keyword>
<feature type="transmembrane region" description="Helical" evidence="1">
    <location>
        <begin position="21"/>
        <end position="41"/>
    </location>
</feature>
<evidence type="ECO:0000313" key="2">
    <source>
        <dbReference type="EMBL" id="WXG69130.1"/>
    </source>
</evidence>
<keyword evidence="1" id="KW-0472">Membrane</keyword>
<dbReference type="EMBL" id="CP147846">
    <property type="protein sequence ID" value="WXG69130.1"/>
    <property type="molecule type" value="Genomic_DNA"/>
</dbReference>
<dbReference type="Proteomes" id="UP001432000">
    <property type="component" value="Chromosome"/>
</dbReference>
<reference evidence="2 3" key="1">
    <citation type="submission" date="2024-03" db="EMBL/GenBank/DDBJ databases">
        <title>Natural products discovery in diverse microorganisms through a two-stage MS feature dereplication strategy.</title>
        <authorList>
            <person name="Zhang R."/>
        </authorList>
    </citation>
    <scope>NUCLEOTIDE SEQUENCE [LARGE SCALE GENOMIC DNA]</scope>
    <source>
        <strain evidence="2 3">18930</strain>
    </source>
</reference>
<organism evidence="2 3">
    <name type="scientific">Rhodococcus sovatensis</name>
    <dbReference type="NCBI Taxonomy" id="1805840"/>
    <lineage>
        <taxon>Bacteria</taxon>
        <taxon>Bacillati</taxon>
        <taxon>Actinomycetota</taxon>
        <taxon>Actinomycetes</taxon>
        <taxon>Mycobacteriales</taxon>
        <taxon>Nocardiaceae</taxon>
        <taxon>Rhodococcus</taxon>
    </lineage>
</organism>
<feature type="transmembrane region" description="Helical" evidence="1">
    <location>
        <begin position="116"/>
        <end position="135"/>
    </location>
</feature>
<keyword evidence="1" id="KW-1133">Transmembrane helix</keyword>